<comment type="caution">
    <text evidence="1">The sequence shown here is derived from an EMBL/GenBank/DDBJ whole genome shotgun (WGS) entry which is preliminary data.</text>
</comment>
<dbReference type="RefSeq" id="WP_353567670.1">
    <property type="nucleotide sequence ID" value="NZ_BAABRI010000015.1"/>
</dbReference>
<evidence type="ECO:0000313" key="2">
    <source>
        <dbReference type="Proteomes" id="UP001476282"/>
    </source>
</evidence>
<evidence type="ECO:0008006" key="3">
    <source>
        <dbReference type="Google" id="ProtNLM"/>
    </source>
</evidence>
<sequence>MKQERFTAPHSDLTEQLIGFAMAVHRFHGPGLDERSYENSMCLELAEHQISFTQQETFPVIYKGHVVSKLITDLIVDSKVLLENKVVREIHEVHIAQTLSYLAVTGLEAGLILNFAKPSLEFRRILNKRPKSTE</sequence>
<evidence type="ECO:0000313" key="1">
    <source>
        <dbReference type="EMBL" id="GAA5483560.1"/>
    </source>
</evidence>
<protein>
    <recommendedName>
        <fullName evidence="3">GxxExxY protein</fullName>
    </recommendedName>
</protein>
<organism evidence="1 2">
    <name type="scientific">Haloferula sargassicola</name>
    <dbReference type="NCBI Taxonomy" id="490096"/>
    <lineage>
        <taxon>Bacteria</taxon>
        <taxon>Pseudomonadati</taxon>
        <taxon>Verrucomicrobiota</taxon>
        <taxon>Verrucomicrobiia</taxon>
        <taxon>Verrucomicrobiales</taxon>
        <taxon>Verrucomicrobiaceae</taxon>
        <taxon>Haloferula</taxon>
    </lineage>
</organism>
<dbReference type="InterPro" id="IPR026350">
    <property type="entry name" value="GxxExxY"/>
</dbReference>
<dbReference type="Proteomes" id="UP001476282">
    <property type="component" value="Unassembled WGS sequence"/>
</dbReference>
<dbReference type="Pfam" id="PF13366">
    <property type="entry name" value="PDDEXK_3"/>
    <property type="match status" value="1"/>
</dbReference>
<reference evidence="1 2" key="1">
    <citation type="submission" date="2024-02" db="EMBL/GenBank/DDBJ databases">
        <title>Haloferula sargassicola NBRC 104335.</title>
        <authorList>
            <person name="Ichikawa N."/>
            <person name="Katano-Makiyama Y."/>
            <person name="Hidaka K."/>
        </authorList>
    </citation>
    <scope>NUCLEOTIDE SEQUENCE [LARGE SCALE GENOMIC DNA]</scope>
    <source>
        <strain evidence="1 2">NBRC 104335</strain>
    </source>
</reference>
<dbReference type="EMBL" id="BAABRI010000015">
    <property type="protein sequence ID" value="GAA5483560.1"/>
    <property type="molecule type" value="Genomic_DNA"/>
</dbReference>
<name>A0ABP9UPT9_9BACT</name>
<dbReference type="NCBIfam" id="TIGR04256">
    <property type="entry name" value="GxxExxY"/>
    <property type="match status" value="1"/>
</dbReference>
<accession>A0ABP9UPT9</accession>
<keyword evidence="2" id="KW-1185">Reference proteome</keyword>
<gene>
    <name evidence="1" type="ORF">Hsar01_02794</name>
</gene>
<proteinExistence type="predicted"/>